<comment type="caution">
    <text evidence="3">The sequence shown here is derived from an EMBL/GenBank/DDBJ whole genome shotgun (WGS) entry which is preliminary data.</text>
</comment>
<protein>
    <submittedName>
        <fullName evidence="3">Uncharacterized protein</fullName>
    </submittedName>
</protein>
<reference evidence="3 4" key="1">
    <citation type="submission" date="2016-11" db="EMBL/GenBank/DDBJ databases">
        <title>The macronuclear genome of Stentor coeruleus: a giant cell with tiny introns.</title>
        <authorList>
            <person name="Slabodnick M."/>
            <person name="Ruby J.G."/>
            <person name="Reiff S.B."/>
            <person name="Swart E.C."/>
            <person name="Gosai S."/>
            <person name="Prabakaran S."/>
            <person name="Witkowska E."/>
            <person name="Larue G.E."/>
            <person name="Fisher S."/>
            <person name="Freeman R.M."/>
            <person name="Gunawardena J."/>
            <person name="Chu W."/>
            <person name="Stover N.A."/>
            <person name="Gregory B.D."/>
            <person name="Nowacki M."/>
            <person name="Derisi J."/>
            <person name="Roy S.W."/>
            <person name="Marshall W.F."/>
            <person name="Sood P."/>
        </authorList>
    </citation>
    <scope>NUCLEOTIDE SEQUENCE [LARGE SCALE GENOMIC DNA]</scope>
    <source>
        <strain evidence="3">WM001</strain>
    </source>
</reference>
<feature type="compositionally biased region" description="Basic and acidic residues" evidence="2">
    <location>
        <begin position="29"/>
        <end position="39"/>
    </location>
</feature>
<evidence type="ECO:0000313" key="3">
    <source>
        <dbReference type="EMBL" id="OMJ72006.1"/>
    </source>
</evidence>
<evidence type="ECO:0000256" key="2">
    <source>
        <dbReference type="SAM" id="MobiDB-lite"/>
    </source>
</evidence>
<dbReference type="Proteomes" id="UP000187209">
    <property type="component" value="Unassembled WGS sequence"/>
</dbReference>
<accession>A0A1R2B5J0</accession>
<name>A0A1R2B5J0_9CILI</name>
<dbReference type="EMBL" id="MPUH01000938">
    <property type="protein sequence ID" value="OMJ72006.1"/>
    <property type="molecule type" value="Genomic_DNA"/>
</dbReference>
<organism evidence="3 4">
    <name type="scientific">Stentor coeruleus</name>
    <dbReference type="NCBI Taxonomy" id="5963"/>
    <lineage>
        <taxon>Eukaryota</taxon>
        <taxon>Sar</taxon>
        <taxon>Alveolata</taxon>
        <taxon>Ciliophora</taxon>
        <taxon>Postciliodesmatophora</taxon>
        <taxon>Heterotrichea</taxon>
        <taxon>Heterotrichida</taxon>
        <taxon>Stentoridae</taxon>
        <taxon>Stentor</taxon>
    </lineage>
</organism>
<keyword evidence="4" id="KW-1185">Reference proteome</keyword>
<keyword evidence="1" id="KW-0175">Coiled coil</keyword>
<feature type="region of interest" description="Disordered" evidence="2">
    <location>
        <begin position="29"/>
        <end position="53"/>
    </location>
</feature>
<dbReference type="AlphaFoldDB" id="A0A1R2B5J0"/>
<gene>
    <name evidence="3" type="ORF">SteCoe_29650</name>
</gene>
<proteinExistence type="predicted"/>
<evidence type="ECO:0000313" key="4">
    <source>
        <dbReference type="Proteomes" id="UP000187209"/>
    </source>
</evidence>
<evidence type="ECO:0000256" key="1">
    <source>
        <dbReference type="SAM" id="Coils"/>
    </source>
</evidence>
<feature type="coiled-coil region" evidence="1">
    <location>
        <begin position="109"/>
        <end position="185"/>
    </location>
</feature>
<sequence length="222" mass="25746">MNNFLSHKRATSNTLTGIPMQPLFKQEIKSIRDKKKLQDPDYPENNSSNSFHRRSFSTLSQKAAFEPSPNPTPPLKTQKESEFLGLLNAASTYFDEIQKNPIDFPPCEFDNLKEQLDKILEENSIINQDIKELQQEYKEMFDILEEQKHNKDSLDKSIQSLKVYNERLELDITQANMMLNSVKNSSVNGFIKDGTGVYQPSPVPIKYKPISNRMHRDNTYKR</sequence>